<sequence length="332" mass="37582">MIINKTILHIFDSNSDIYVLSQRGLDISNNAINSYIEKHLDHIQLDANQKLGAFLPDTSFLVQLNRYLKQQSDFIEWSFFVGKTLFEQLLRSDKSESTDLLIADFSNSNIRYLALLLLSSKKSYTHQVLNNNGEIHNEIVLHNSILPNITQKIDSYALIRCDNLTVGFSDIKRTVDGKETYLIPEILLQCTSTISSREAIKTVSKIAIEVAEKNGLNSAVILSKAKNFFLENAEISSTFSPVELGQDLFEGSEDMQKEFEIQINKAQLPNDVKVDKGFAIRIGKKHKIKTDTGIEITFPAEYFDNHDYIEFVNNPDGTISIEVKNIGKILNK</sequence>
<dbReference type="AlphaFoldDB" id="A0A644ZJF1"/>
<dbReference type="Pfam" id="PF04245">
    <property type="entry name" value="NA37"/>
    <property type="match status" value="1"/>
</dbReference>
<evidence type="ECO:0008006" key="2">
    <source>
        <dbReference type="Google" id="ProtNLM"/>
    </source>
</evidence>
<dbReference type="GO" id="GO:0009295">
    <property type="term" value="C:nucleoid"/>
    <property type="evidence" value="ECO:0007669"/>
    <property type="project" value="InterPro"/>
</dbReference>
<gene>
    <name evidence="1" type="ORF">SDC9_87102</name>
</gene>
<dbReference type="EMBL" id="VSSQ01009008">
    <property type="protein sequence ID" value="MPM40458.1"/>
    <property type="molecule type" value="Genomic_DNA"/>
</dbReference>
<organism evidence="1">
    <name type="scientific">bioreactor metagenome</name>
    <dbReference type="NCBI Taxonomy" id="1076179"/>
    <lineage>
        <taxon>unclassified sequences</taxon>
        <taxon>metagenomes</taxon>
        <taxon>ecological metagenomes</taxon>
    </lineage>
</organism>
<comment type="caution">
    <text evidence="1">The sequence shown here is derived from an EMBL/GenBank/DDBJ whole genome shotgun (WGS) entry which is preliminary data.</text>
</comment>
<accession>A0A644ZJF1</accession>
<protein>
    <recommendedName>
        <fullName evidence="2">Nucleoid-associated protein YejK</fullName>
    </recommendedName>
</protein>
<reference evidence="1" key="1">
    <citation type="submission" date="2019-08" db="EMBL/GenBank/DDBJ databases">
        <authorList>
            <person name="Kucharzyk K."/>
            <person name="Murdoch R.W."/>
            <person name="Higgins S."/>
            <person name="Loffler F."/>
        </authorList>
    </citation>
    <scope>NUCLEOTIDE SEQUENCE</scope>
</reference>
<evidence type="ECO:0000313" key="1">
    <source>
        <dbReference type="EMBL" id="MPM40458.1"/>
    </source>
</evidence>
<dbReference type="InterPro" id="IPR007358">
    <property type="entry name" value="Nucleoid_associated_NdpA"/>
</dbReference>
<name>A0A644ZJF1_9ZZZZ</name>
<proteinExistence type="predicted"/>